<evidence type="ECO:0000313" key="3">
    <source>
        <dbReference type="Proteomes" id="UP000318010"/>
    </source>
</evidence>
<proteinExistence type="predicted"/>
<sequence length="105" mass="11497">MKDKLKPLIKEAKKTAQRAIHQHLAVQLKEITSKFGEGSKKLDKKIEKEAKKLARKFAKDIKINKEGLLKDNTVVKAPEAAAPKADAPAKPAPKKVAVKPAAEPQ</sequence>
<dbReference type="EMBL" id="VOEI01000003">
    <property type="protein sequence ID" value="TWR26200.1"/>
    <property type="molecule type" value="Genomic_DNA"/>
</dbReference>
<feature type="compositionally biased region" description="Low complexity" evidence="1">
    <location>
        <begin position="80"/>
        <end position="91"/>
    </location>
</feature>
<name>A0A563U4C3_9SPHI</name>
<evidence type="ECO:0000313" key="2">
    <source>
        <dbReference type="EMBL" id="TWR26200.1"/>
    </source>
</evidence>
<dbReference type="RefSeq" id="WP_146271396.1">
    <property type="nucleotide sequence ID" value="NZ_VOEI01000003.1"/>
</dbReference>
<organism evidence="2 3">
    <name type="scientific">Mucilaginibacter achroorhodeus</name>
    <dbReference type="NCBI Taxonomy" id="2599294"/>
    <lineage>
        <taxon>Bacteria</taxon>
        <taxon>Pseudomonadati</taxon>
        <taxon>Bacteroidota</taxon>
        <taxon>Sphingobacteriia</taxon>
        <taxon>Sphingobacteriales</taxon>
        <taxon>Sphingobacteriaceae</taxon>
        <taxon>Mucilaginibacter</taxon>
    </lineage>
</organism>
<dbReference type="OrthoDB" id="799812at2"/>
<evidence type="ECO:0000256" key="1">
    <source>
        <dbReference type="SAM" id="MobiDB-lite"/>
    </source>
</evidence>
<protein>
    <submittedName>
        <fullName evidence="2">Uncharacterized protein</fullName>
    </submittedName>
</protein>
<gene>
    <name evidence="2" type="ORF">FPZ42_11270</name>
</gene>
<comment type="caution">
    <text evidence="2">The sequence shown here is derived from an EMBL/GenBank/DDBJ whole genome shotgun (WGS) entry which is preliminary data.</text>
</comment>
<accession>A0A563U4C3</accession>
<reference evidence="2 3" key="1">
    <citation type="submission" date="2019-07" db="EMBL/GenBank/DDBJ databases">
        <authorList>
            <person name="Kim J."/>
        </authorList>
    </citation>
    <scope>NUCLEOTIDE SEQUENCE [LARGE SCALE GENOMIC DNA]</scope>
    <source>
        <strain evidence="2 3">MJ1a</strain>
    </source>
</reference>
<dbReference type="AlphaFoldDB" id="A0A563U4C3"/>
<keyword evidence="3" id="KW-1185">Reference proteome</keyword>
<dbReference type="Proteomes" id="UP000318010">
    <property type="component" value="Unassembled WGS sequence"/>
</dbReference>
<feature type="region of interest" description="Disordered" evidence="1">
    <location>
        <begin position="80"/>
        <end position="105"/>
    </location>
</feature>